<dbReference type="InterPro" id="IPR000531">
    <property type="entry name" value="Beta-barrel_TonB"/>
</dbReference>
<evidence type="ECO:0000259" key="13">
    <source>
        <dbReference type="Pfam" id="PF00593"/>
    </source>
</evidence>
<name>A0ABV7XBY1_9SPHN</name>
<keyword evidence="8 12" id="KW-0798">TonB box</keyword>
<dbReference type="InterPro" id="IPR036942">
    <property type="entry name" value="Beta-barrel_TonB_sf"/>
</dbReference>
<proteinExistence type="inferred from homology"/>
<accession>A0ABV7XBY1</accession>
<comment type="subcellular location">
    <subcellularLocation>
        <location evidence="1 11">Cell outer membrane</location>
        <topology evidence="1 11">Multi-pass membrane protein</topology>
    </subcellularLocation>
</comment>
<feature type="domain" description="TonB-dependent receptor plug" evidence="14">
    <location>
        <begin position="40"/>
        <end position="149"/>
    </location>
</feature>
<keyword evidence="4" id="KW-0410">Iron transport</keyword>
<dbReference type="InterPro" id="IPR012910">
    <property type="entry name" value="Plug_dom"/>
</dbReference>
<keyword evidence="5 11" id="KW-0812">Transmembrane</keyword>
<dbReference type="Pfam" id="PF07715">
    <property type="entry name" value="Plug"/>
    <property type="match status" value="1"/>
</dbReference>
<dbReference type="Proteomes" id="UP001595615">
    <property type="component" value="Unassembled WGS sequence"/>
</dbReference>
<keyword evidence="6" id="KW-0408">Iron</keyword>
<dbReference type="PANTHER" id="PTHR32552">
    <property type="entry name" value="FERRICHROME IRON RECEPTOR-RELATED"/>
    <property type="match status" value="1"/>
</dbReference>
<evidence type="ECO:0000256" key="3">
    <source>
        <dbReference type="ARBA" id="ARBA00022452"/>
    </source>
</evidence>
<keyword evidence="9 11" id="KW-0472">Membrane</keyword>
<evidence type="ECO:0000256" key="6">
    <source>
        <dbReference type="ARBA" id="ARBA00023004"/>
    </source>
</evidence>
<keyword evidence="16" id="KW-1185">Reference proteome</keyword>
<dbReference type="SUPFAM" id="SSF56935">
    <property type="entry name" value="Porins"/>
    <property type="match status" value="1"/>
</dbReference>
<evidence type="ECO:0000256" key="10">
    <source>
        <dbReference type="ARBA" id="ARBA00023237"/>
    </source>
</evidence>
<evidence type="ECO:0000256" key="4">
    <source>
        <dbReference type="ARBA" id="ARBA00022496"/>
    </source>
</evidence>
<dbReference type="InterPro" id="IPR039426">
    <property type="entry name" value="TonB-dep_rcpt-like"/>
</dbReference>
<dbReference type="Gene3D" id="2.40.170.20">
    <property type="entry name" value="TonB-dependent receptor, beta-barrel domain"/>
    <property type="match status" value="1"/>
</dbReference>
<evidence type="ECO:0000256" key="5">
    <source>
        <dbReference type="ARBA" id="ARBA00022692"/>
    </source>
</evidence>
<evidence type="ECO:0000256" key="12">
    <source>
        <dbReference type="RuleBase" id="RU003357"/>
    </source>
</evidence>
<protein>
    <submittedName>
        <fullName evidence="15">TonB-dependent receptor</fullName>
    </submittedName>
</protein>
<keyword evidence="15" id="KW-0675">Receptor</keyword>
<organism evidence="15 16">
    <name type="scientific">Sphingoaurantiacus capsulatus</name>
    <dbReference type="NCBI Taxonomy" id="1771310"/>
    <lineage>
        <taxon>Bacteria</taxon>
        <taxon>Pseudomonadati</taxon>
        <taxon>Pseudomonadota</taxon>
        <taxon>Alphaproteobacteria</taxon>
        <taxon>Sphingomonadales</taxon>
        <taxon>Sphingosinicellaceae</taxon>
        <taxon>Sphingoaurantiacus</taxon>
    </lineage>
</organism>
<comment type="caution">
    <text evidence="15">The sequence shown here is derived from an EMBL/GenBank/DDBJ whole genome shotgun (WGS) entry which is preliminary data.</text>
</comment>
<sequence length="786" mass="84732">MSIGSAAIAQTAAAEADAAVSETSALDEIVVTARRREEQLQDVPLAIQAFSDDVLEDRRIENATDLSKIVPALTSAQSSRNEENYVIRAMSGSGASISGQQVTVPTYIAQVPLPIGDGGGPGRYYDLQNIQVLKGPQGTLFGRNSTGGAVLFEPKRPGKDFDGYVQGEFGNYGNHGLEAALNVPLTDSLMIRVAGKANDRDGFTQNITTNQDEDDRHYWTGRFSLLFAPTDNFENIFVADTLHSNTNGSSNHIAAVDPNATIPRLFAGAVQAQLARQQALGPYVSISDTIAKNELKASGFSNITTINLSESIAIKNILGYRRVKQLNRFDFDGTPLTLLNFDICQGPAQCNPQNRDEPWSLNVKQWSEELQLQGSALDDKLTFTIGLFGSNTSTPDANYIHQTSVFGSSTDVNQFVRDRSRAIYGQATYDLSGLVDGLGITGGYRSTKDTRGLTIFQVSSFRCTTGTPGAAAPMPGNAPQCRAEFESKATSDSYTIGLDYKISDDALLYIAHRKGYRAGGTNPLAGPALLATPPIPNAASLFVYQPETLKDVELGLKADFTAGDWEMRSNIAVYDQKLKGAQLNQTFSVGTQTVSALVNASEAKVKGIEAELTIAPSSAFDLLLAYAYTDAKYGSFLDYNRRDPVTQIPQRFTGRIIPFTPKHKFNVGMSVDLPVPESAGDVSFSANLAHKSSIILGLVPFLAGSNAFDGESKQKATTTVDANLNWDSIGGSPIDATFYVTNLFDVTYKIGGASLINSGLGFNQRIYNEPRMYGVTLRYRFGASAE</sequence>
<dbReference type="Pfam" id="PF00593">
    <property type="entry name" value="TonB_dep_Rec_b-barrel"/>
    <property type="match status" value="1"/>
</dbReference>
<evidence type="ECO:0000256" key="2">
    <source>
        <dbReference type="ARBA" id="ARBA00022448"/>
    </source>
</evidence>
<evidence type="ECO:0000313" key="15">
    <source>
        <dbReference type="EMBL" id="MFC3712538.1"/>
    </source>
</evidence>
<reference evidence="16" key="1">
    <citation type="journal article" date="2019" name="Int. J. Syst. Evol. Microbiol.">
        <title>The Global Catalogue of Microorganisms (GCM) 10K type strain sequencing project: providing services to taxonomists for standard genome sequencing and annotation.</title>
        <authorList>
            <consortium name="The Broad Institute Genomics Platform"/>
            <consortium name="The Broad Institute Genome Sequencing Center for Infectious Disease"/>
            <person name="Wu L."/>
            <person name="Ma J."/>
        </authorList>
    </citation>
    <scope>NUCLEOTIDE SEQUENCE [LARGE SCALE GENOMIC DNA]</scope>
    <source>
        <strain evidence="16">KCTC 42644</strain>
    </source>
</reference>
<dbReference type="PANTHER" id="PTHR32552:SF81">
    <property type="entry name" value="TONB-DEPENDENT OUTER MEMBRANE RECEPTOR"/>
    <property type="match status" value="1"/>
</dbReference>
<dbReference type="RefSeq" id="WP_380859633.1">
    <property type="nucleotide sequence ID" value="NZ_JBHRXV010000005.1"/>
</dbReference>
<keyword evidence="2 11" id="KW-0813">Transport</keyword>
<evidence type="ECO:0000256" key="9">
    <source>
        <dbReference type="ARBA" id="ARBA00023136"/>
    </source>
</evidence>
<comment type="similarity">
    <text evidence="11 12">Belongs to the TonB-dependent receptor family.</text>
</comment>
<evidence type="ECO:0000256" key="8">
    <source>
        <dbReference type="ARBA" id="ARBA00023077"/>
    </source>
</evidence>
<keyword evidence="7" id="KW-0406">Ion transport</keyword>
<gene>
    <name evidence="15" type="ORF">ACFOMD_08155</name>
</gene>
<dbReference type="PROSITE" id="PS52016">
    <property type="entry name" value="TONB_DEPENDENT_REC_3"/>
    <property type="match status" value="1"/>
</dbReference>
<keyword evidence="10 11" id="KW-0998">Cell outer membrane</keyword>
<feature type="domain" description="TonB-dependent receptor-like beta-barrel" evidence="13">
    <location>
        <begin position="307"/>
        <end position="743"/>
    </location>
</feature>
<dbReference type="EMBL" id="JBHRXV010000005">
    <property type="protein sequence ID" value="MFC3712538.1"/>
    <property type="molecule type" value="Genomic_DNA"/>
</dbReference>
<evidence type="ECO:0000256" key="1">
    <source>
        <dbReference type="ARBA" id="ARBA00004571"/>
    </source>
</evidence>
<evidence type="ECO:0000259" key="14">
    <source>
        <dbReference type="Pfam" id="PF07715"/>
    </source>
</evidence>
<keyword evidence="3 11" id="KW-1134">Transmembrane beta strand</keyword>
<evidence type="ECO:0000313" key="16">
    <source>
        <dbReference type="Proteomes" id="UP001595615"/>
    </source>
</evidence>
<evidence type="ECO:0000256" key="7">
    <source>
        <dbReference type="ARBA" id="ARBA00023065"/>
    </source>
</evidence>
<evidence type="ECO:0000256" key="11">
    <source>
        <dbReference type="PROSITE-ProRule" id="PRU01360"/>
    </source>
</evidence>